<reference evidence="1 2" key="1">
    <citation type="submission" date="2024-02" db="EMBL/GenBank/DDBJ databases">
        <title>Chromosome-scale genome assembly of the rough periwinkle Littorina saxatilis.</title>
        <authorList>
            <person name="De Jode A."/>
            <person name="Faria R."/>
            <person name="Formenti G."/>
            <person name="Sims Y."/>
            <person name="Smith T.P."/>
            <person name="Tracey A."/>
            <person name="Wood J.M.D."/>
            <person name="Zagrodzka Z.B."/>
            <person name="Johannesson K."/>
            <person name="Butlin R.K."/>
            <person name="Leder E.H."/>
        </authorList>
    </citation>
    <scope>NUCLEOTIDE SEQUENCE [LARGE SCALE GENOMIC DNA]</scope>
    <source>
        <strain evidence="1">Snail1</strain>
        <tissue evidence="1">Muscle</tissue>
    </source>
</reference>
<organism evidence="1 2">
    <name type="scientific">Littorina saxatilis</name>
    <dbReference type="NCBI Taxonomy" id="31220"/>
    <lineage>
        <taxon>Eukaryota</taxon>
        <taxon>Metazoa</taxon>
        <taxon>Spiralia</taxon>
        <taxon>Lophotrochozoa</taxon>
        <taxon>Mollusca</taxon>
        <taxon>Gastropoda</taxon>
        <taxon>Caenogastropoda</taxon>
        <taxon>Littorinimorpha</taxon>
        <taxon>Littorinoidea</taxon>
        <taxon>Littorinidae</taxon>
        <taxon>Littorina</taxon>
    </lineage>
</organism>
<gene>
    <name evidence="1" type="ORF">V1264_003917</name>
</gene>
<sequence length="178" mass="19880">MTPRVTKLDDVTSAVIFKRQSDACLSTRSPRLSQEEQSTTTGHIFSLSLSFTCSCRQNLTVEDDEACDDRCPGPVLPFRACSCSAGTKRDNDLHCECDSGERDQSSRFVRPRRYRPHESCHRLYVWTCAKIGDPGAMMAGGGYGTVPITAGRSHLTVLRRCAFTLRHSEILRDCLEFP</sequence>
<keyword evidence="2" id="KW-1185">Reference proteome</keyword>
<name>A0AAN9G6N2_9CAEN</name>
<dbReference type="EMBL" id="JBAMIC010000013">
    <property type="protein sequence ID" value="KAK7096872.1"/>
    <property type="molecule type" value="Genomic_DNA"/>
</dbReference>
<accession>A0AAN9G6N2</accession>
<proteinExistence type="predicted"/>
<protein>
    <submittedName>
        <fullName evidence="1">Uncharacterized protein</fullName>
    </submittedName>
</protein>
<evidence type="ECO:0000313" key="2">
    <source>
        <dbReference type="Proteomes" id="UP001374579"/>
    </source>
</evidence>
<comment type="caution">
    <text evidence="1">The sequence shown here is derived from an EMBL/GenBank/DDBJ whole genome shotgun (WGS) entry which is preliminary data.</text>
</comment>
<dbReference type="Proteomes" id="UP001374579">
    <property type="component" value="Unassembled WGS sequence"/>
</dbReference>
<dbReference type="AlphaFoldDB" id="A0AAN9G6N2"/>
<evidence type="ECO:0000313" key="1">
    <source>
        <dbReference type="EMBL" id="KAK7096872.1"/>
    </source>
</evidence>